<dbReference type="PRINTS" id="PR00981">
    <property type="entry name" value="TRNASYNTHSER"/>
</dbReference>
<dbReference type="Pfam" id="PF00587">
    <property type="entry name" value="tRNA-synt_2b"/>
    <property type="match status" value="1"/>
</dbReference>
<dbReference type="Proteomes" id="UP000789572">
    <property type="component" value="Unassembled WGS sequence"/>
</dbReference>
<evidence type="ECO:0000256" key="12">
    <source>
        <dbReference type="PIRSR" id="PIRSR001529-1"/>
    </source>
</evidence>
<evidence type="ECO:0000256" key="11">
    <source>
        <dbReference type="ARBA" id="ARBA00074532"/>
    </source>
</evidence>
<dbReference type="CDD" id="cd00770">
    <property type="entry name" value="SerRS_core"/>
    <property type="match status" value="1"/>
</dbReference>
<feature type="binding site" evidence="12">
    <location>
        <position position="301"/>
    </location>
    <ligand>
        <name>L-serine</name>
        <dbReference type="ChEBI" id="CHEBI:33384"/>
    </ligand>
</feature>
<feature type="binding site" evidence="13">
    <location>
        <begin position="294"/>
        <end position="297"/>
    </location>
    <ligand>
        <name>ATP</name>
        <dbReference type="ChEBI" id="CHEBI:30616"/>
    </ligand>
</feature>
<dbReference type="AlphaFoldDB" id="A0A9N8Z0Z5"/>
<evidence type="ECO:0000256" key="13">
    <source>
        <dbReference type="PIRSR" id="PIRSR001529-2"/>
    </source>
</evidence>
<dbReference type="Gene3D" id="1.10.287.40">
    <property type="entry name" value="Serine-tRNA synthetase, tRNA binding domain"/>
    <property type="match status" value="1"/>
</dbReference>
<dbReference type="OrthoDB" id="10264585at2759"/>
<dbReference type="InterPro" id="IPR002317">
    <property type="entry name" value="Ser-tRNA-ligase_type_1"/>
</dbReference>
<dbReference type="EC" id="6.1.1.11" evidence="2"/>
<dbReference type="InterPro" id="IPR045864">
    <property type="entry name" value="aa-tRNA-synth_II/BPL/LPL"/>
</dbReference>
<evidence type="ECO:0000259" key="15">
    <source>
        <dbReference type="PROSITE" id="PS50862"/>
    </source>
</evidence>
<dbReference type="Gene3D" id="3.30.930.10">
    <property type="entry name" value="Bira Bifunctional Protein, Domain 2"/>
    <property type="match status" value="1"/>
</dbReference>
<evidence type="ECO:0000256" key="7">
    <source>
        <dbReference type="ARBA" id="ARBA00023146"/>
    </source>
</evidence>
<accession>A0A9N8Z0Z5</accession>
<keyword evidence="4" id="KW-0547">Nucleotide-binding</keyword>
<dbReference type="EMBL" id="CAJVPJ010000023">
    <property type="protein sequence ID" value="CAG8458787.1"/>
    <property type="molecule type" value="Genomic_DNA"/>
</dbReference>
<feature type="binding site" evidence="12">
    <location>
        <position position="245"/>
    </location>
    <ligand>
        <name>L-serine</name>
        <dbReference type="ChEBI" id="CHEBI:33384"/>
    </ligand>
</feature>
<dbReference type="InterPro" id="IPR015866">
    <property type="entry name" value="Ser-tRNA-synth_1_N"/>
</dbReference>
<comment type="caution">
    <text evidence="16">The sequence shown here is derived from an EMBL/GenBank/DDBJ whole genome shotgun (WGS) entry which is preliminary data.</text>
</comment>
<feature type="coiled-coil region" evidence="14">
    <location>
        <begin position="66"/>
        <end position="103"/>
    </location>
</feature>
<feature type="domain" description="Aminoacyl-transfer RNA synthetases class-II family profile" evidence="15">
    <location>
        <begin position="148"/>
        <end position="441"/>
    </location>
</feature>
<dbReference type="Pfam" id="PF02403">
    <property type="entry name" value="Seryl_tRNA_N"/>
    <property type="match status" value="1"/>
</dbReference>
<evidence type="ECO:0000256" key="8">
    <source>
        <dbReference type="ARBA" id="ARBA00031113"/>
    </source>
</evidence>
<evidence type="ECO:0000256" key="5">
    <source>
        <dbReference type="ARBA" id="ARBA00022840"/>
    </source>
</evidence>
<evidence type="ECO:0000256" key="4">
    <source>
        <dbReference type="ARBA" id="ARBA00022741"/>
    </source>
</evidence>
<evidence type="ECO:0000313" key="16">
    <source>
        <dbReference type="EMBL" id="CAG8458787.1"/>
    </source>
</evidence>
<dbReference type="InterPro" id="IPR033729">
    <property type="entry name" value="SerRS_core"/>
</dbReference>
<evidence type="ECO:0000256" key="2">
    <source>
        <dbReference type="ARBA" id="ARBA00012840"/>
    </source>
</evidence>
<evidence type="ECO:0000256" key="10">
    <source>
        <dbReference type="ARBA" id="ARBA00058708"/>
    </source>
</evidence>
<dbReference type="InterPro" id="IPR006195">
    <property type="entry name" value="aa-tRNA-synth_II"/>
</dbReference>
<protein>
    <recommendedName>
        <fullName evidence="11">Serine--tRNA ligase, cytoplasmic</fullName>
        <ecNumber evidence="2">6.1.1.11</ecNumber>
    </recommendedName>
    <alternativeName>
        <fullName evidence="8">Seryl-tRNA synthetase</fullName>
    </alternativeName>
    <alternativeName>
        <fullName evidence="9">Seryl-tRNA(Ser) synthetase</fullName>
    </alternativeName>
</protein>
<dbReference type="GO" id="GO:0006434">
    <property type="term" value="P:seryl-tRNA aminoacylation"/>
    <property type="evidence" value="ECO:0007669"/>
    <property type="project" value="InterPro"/>
</dbReference>
<dbReference type="InterPro" id="IPR042103">
    <property type="entry name" value="SerRS_1_N_sf"/>
</dbReference>
<keyword evidence="14" id="KW-0175">Coiled coil</keyword>
<dbReference type="FunFam" id="3.30.930.10:FF:000026">
    <property type="entry name" value="Seryl-tRNA synthetase, cytoplasmic"/>
    <property type="match status" value="1"/>
</dbReference>
<evidence type="ECO:0000313" key="17">
    <source>
        <dbReference type="Proteomes" id="UP000789572"/>
    </source>
</evidence>
<keyword evidence="7" id="KW-0030">Aminoacyl-tRNA synthetase</keyword>
<comment type="function">
    <text evidence="10">Catalyzes the attachment of serine to tRNA(Ser) in a two-step reaction: serine is first activated by ATP to form Ser-AMP and then transferred to the acceptor end of tRNA(Ser).</text>
</comment>
<proteinExistence type="inferred from homology"/>
<feature type="binding site" evidence="13">
    <location>
        <begin position="365"/>
        <end position="368"/>
    </location>
    <ligand>
        <name>ATP</name>
        <dbReference type="ChEBI" id="CHEBI:30616"/>
    </ligand>
</feature>
<evidence type="ECO:0000256" key="1">
    <source>
        <dbReference type="ARBA" id="ARBA00010728"/>
    </source>
</evidence>
<dbReference type="SUPFAM" id="SSF46589">
    <property type="entry name" value="tRNA-binding arm"/>
    <property type="match status" value="1"/>
</dbReference>
<keyword evidence="17" id="KW-1185">Reference proteome</keyword>
<dbReference type="SUPFAM" id="SSF55681">
    <property type="entry name" value="Class II aaRS and biotin synthetases"/>
    <property type="match status" value="1"/>
</dbReference>
<dbReference type="InterPro" id="IPR010978">
    <property type="entry name" value="tRNA-bd_arm"/>
</dbReference>
<name>A0A9N8Z0Z5_9GLOM</name>
<evidence type="ECO:0000256" key="9">
    <source>
        <dbReference type="ARBA" id="ARBA00034892"/>
    </source>
</evidence>
<evidence type="ECO:0000256" key="6">
    <source>
        <dbReference type="ARBA" id="ARBA00022917"/>
    </source>
</evidence>
<keyword evidence="6" id="KW-0648">Protein biosynthesis</keyword>
<dbReference type="GO" id="GO:0005524">
    <property type="term" value="F:ATP binding"/>
    <property type="evidence" value="ECO:0007669"/>
    <property type="project" value="UniProtKB-KW"/>
</dbReference>
<dbReference type="InterPro" id="IPR002314">
    <property type="entry name" value="aa-tRNA-synt_IIb"/>
</dbReference>
<keyword evidence="5 13" id="KW-0067">ATP-binding</keyword>
<feature type="binding site" evidence="12">
    <location>
        <position position="278"/>
    </location>
    <ligand>
        <name>L-serine</name>
        <dbReference type="ChEBI" id="CHEBI:33384"/>
    </ligand>
</feature>
<dbReference type="PANTHER" id="PTHR11778">
    <property type="entry name" value="SERYL-TRNA SYNTHETASE"/>
    <property type="match status" value="1"/>
</dbReference>
<dbReference type="PIRSF" id="PIRSF001529">
    <property type="entry name" value="Ser-tRNA-synth_IIa"/>
    <property type="match status" value="1"/>
</dbReference>
<comment type="similarity">
    <text evidence="1">Belongs to the class-II aminoacyl-tRNA synthetase family. Type-1 seryl-tRNA synthetase subfamily.</text>
</comment>
<keyword evidence="3" id="KW-0436">Ligase</keyword>
<feature type="binding site" evidence="13">
    <location>
        <begin position="278"/>
        <end position="280"/>
    </location>
    <ligand>
        <name>ATP</name>
        <dbReference type="ChEBI" id="CHEBI:30616"/>
    </ligand>
</feature>
<evidence type="ECO:0000256" key="14">
    <source>
        <dbReference type="SAM" id="Coils"/>
    </source>
</evidence>
<evidence type="ECO:0000256" key="3">
    <source>
        <dbReference type="ARBA" id="ARBA00022598"/>
    </source>
</evidence>
<dbReference type="FunFam" id="1.10.287.40:FF:000003">
    <property type="entry name" value="Serine--tRNA ligase cytoplasmic"/>
    <property type="match status" value="1"/>
</dbReference>
<sequence length="450" mass="52107">MLDLNLFQVEKGGNPELIRESQRRRGASVELVDKIIALYDEWRRVRFDLDQVNKAINAIQKDIGKKMKAKENASDLISQKEEKTKEKERLMALEKEKEEILRSEASAIGNIVHQSVPTSMDEENNEIIRTWEPADKEGEHVNKPVKKDNILSHHEVLHRIDGYDAERGTKTAGHRGYFLTSEGVDFNLALIQYGLSFLRKKGYKKLQTPFFMRKEYMAKTAQLEQFDEELYKVVGDGDDKYLIATSEQPISAFHANEWFERPSEQLPVRYAGYSTCFRKEAGAHGKDTWGIFRVHQFEKIEQFVLTTPETSWDEFDRMIANSEEFYQSLGLPYRIVSIVSGALNNAAAKKYDLEAWFPFQGEYKELVSCSNCTDYQSRRLEIRCGTKKMGDREKKYVHCLNATLCATERTLCCLLENWQTPEGVIIPEPLRPYMDGRDFLPFVKPLPKKK</sequence>
<dbReference type="NCBIfam" id="TIGR00414">
    <property type="entry name" value="serS"/>
    <property type="match status" value="1"/>
</dbReference>
<organism evidence="16 17">
    <name type="scientific">Paraglomus occultum</name>
    <dbReference type="NCBI Taxonomy" id="144539"/>
    <lineage>
        <taxon>Eukaryota</taxon>
        <taxon>Fungi</taxon>
        <taxon>Fungi incertae sedis</taxon>
        <taxon>Mucoromycota</taxon>
        <taxon>Glomeromycotina</taxon>
        <taxon>Glomeromycetes</taxon>
        <taxon>Paraglomerales</taxon>
        <taxon>Paraglomeraceae</taxon>
        <taxon>Paraglomus</taxon>
    </lineage>
</organism>
<dbReference type="PROSITE" id="PS50862">
    <property type="entry name" value="AA_TRNA_LIGASE_II"/>
    <property type="match status" value="1"/>
</dbReference>
<reference evidence="16" key="1">
    <citation type="submission" date="2021-06" db="EMBL/GenBank/DDBJ databases">
        <authorList>
            <person name="Kallberg Y."/>
            <person name="Tangrot J."/>
            <person name="Rosling A."/>
        </authorList>
    </citation>
    <scope>NUCLEOTIDE SEQUENCE</scope>
    <source>
        <strain evidence="16">IA702</strain>
    </source>
</reference>
<gene>
    <name evidence="16" type="ORF">POCULU_LOCUS444</name>
</gene>
<dbReference type="GO" id="GO:0004828">
    <property type="term" value="F:serine-tRNA ligase activity"/>
    <property type="evidence" value="ECO:0007669"/>
    <property type="project" value="UniProtKB-EC"/>
</dbReference>
<feature type="site" description="Important for serine binding" evidence="12">
    <location>
        <position position="403"/>
    </location>
</feature>
<feature type="binding site" evidence="12">
    <location>
        <position position="401"/>
    </location>
    <ligand>
        <name>L-serine</name>
        <dbReference type="ChEBI" id="CHEBI:33384"/>
    </ligand>
</feature>